<name>A0A0S2W4J3_9FIRM</name>
<dbReference type="STRING" id="1297617.IB211_01858"/>
<dbReference type="Gene3D" id="3.40.50.10490">
    <property type="entry name" value="Glucose-6-phosphate isomerase like protein, domain 1"/>
    <property type="match status" value="1"/>
</dbReference>
<dbReference type="EMBL" id="CP011307">
    <property type="protein sequence ID" value="ALP94249.1"/>
    <property type="molecule type" value="Genomic_DNA"/>
</dbReference>
<gene>
    <name evidence="6" type="ORF">IB211_01858</name>
</gene>
<dbReference type="Gene3D" id="1.10.10.10">
    <property type="entry name" value="Winged helix-like DNA-binding domain superfamily/Winged helix DNA-binding domain"/>
    <property type="match status" value="1"/>
</dbReference>
<reference evidence="6 7" key="1">
    <citation type="journal article" date="2015" name="Nat. Commun.">
        <title>Production of butyrate from lysine and the Amadori product fructoselysine by a human gut commensal.</title>
        <authorList>
            <person name="Bui T.P."/>
            <person name="Ritari J."/>
            <person name="Boeren S."/>
            <person name="de Waard P."/>
            <person name="Plugge C.M."/>
            <person name="de Vos W.M."/>
        </authorList>
    </citation>
    <scope>NUCLEOTIDE SEQUENCE [LARGE SCALE GENOMIC DNA]</scope>
    <source>
        <strain evidence="6 7">AF211</strain>
    </source>
</reference>
<dbReference type="PROSITE" id="PS51071">
    <property type="entry name" value="HTH_RPIR"/>
    <property type="match status" value="1"/>
</dbReference>
<reference evidence="7" key="2">
    <citation type="submission" date="2015-04" db="EMBL/GenBank/DDBJ databases">
        <title>A butyrogenic pathway from the amino acid lysine in a human gut commensal.</title>
        <authorList>
            <person name="de Vos W.M."/>
            <person name="Bui N.T.P."/>
            <person name="Plugge C.M."/>
            <person name="Ritari J."/>
        </authorList>
    </citation>
    <scope>NUCLEOTIDE SEQUENCE [LARGE SCALE GENOMIC DNA]</scope>
    <source>
        <strain evidence="7">AF211</strain>
    </source>
</reference>
<dbReference type="InterPro" id="IPR036388">
    <property type="entry name" value="WH-like_DNA-bd_sf"/>
</dbReference>
<dbReference type="Pfam" id="PF01380">
    <property type="entry name" value="SIS"/>
    <property type="match status" value="1"/>
</dbReference>
<dbReference type="KEGG" id="ibu:IB211_01858"/>
<keyword evidence="7" id="KW-1185">Reference proteome</keyword>
<dbReference type="InterPro" id="IPR046348">
    <property type="entry name" value="SIS_dom_sf"/>
</dbReference>
<proteinExistence type="predicted"/>
<dbReference type="RefSeq" id="WP_033116494.1">
    <property type="nucleotide sequence ID" value="NZ_CALICV010000083.1"/>
</dbReference>
<evidence type="ECO:0000256" key="1">
    <source>
        <dbReference type="ARBA" id="ARBA00023015"/>
    </source>
</evidence>
<evidence type="ECO:0000259" key="4">
    <source>
        <dbReference type="PROSITE" id="PS51071"/>
    </source>
</evidence>
<dbReference type="Pfam" id="PF01418">
    <property type="entry name" value="HTH_6"/>
    <property type="match status" value="1"/>
</dbReference>
<keyword evidence="3" id="KW-0804">Transcription</keyword>
<dbReference type="PROSITE" id="PS51464">
    <property type="entry name" value="SIS"/>
    <property type="match status" value="1"/>
</dbReference>
<dbReference type="InterPro" id="IPR000281">
    <property type="entry name" value="HTH_RpiR"/>
</dbReference>
<organism evidence="6 7">
    <name type="scientific">Intestinimonas butyriciproducens</name>
    <dbReference type="NCBI Taxonomy" id="1297617"/>
    <lineage>
        <taxon>Bacteria</taxon>
        <taxon>Bacillati</taxon>
        <taxon>Bacillota</taxon>
        <taxon>Clostridia</taxon>
        <taxon>Eubacteriales</taxon>
        <taxon>Intestinimonas</taxon>
    </lineage>
</organism>
<dbReference type="Proteomes" id="UP000064844">
    <property type="component" value="Chromosome"/>
</dbReference>
<dbReference type="GO" id="GO:1901135">
    <property type="term" value="P:carbohydrate derivative metabolic process"/>
    <property type="evidence" value="ECO:0007669"/>
    <property type="project" value="InterPro"/>
</dbReference>
<keyword evidence="2" id="KW-0238">DNA-binding</keyword>
<evidence type="ECO:0000313" key="6">
    <source>
        <dbReference type="EMBL" id="ALP94249.1"/>
    </source>
</evidence>
<protein>
    <submittedName>
        <fullName evidence="6">Sialic acid utilization regulator, RpiR family</fullName>
    </submittedName>
</protein>
<feature type="domain" description="SIS" evidence="5">
    <location>
        <begin position="122"/>
        <end position="262"/>
    </location>
</feature>
<dbReference type="AlphaFoldDB" id="A0A0S2W4J3"/>
<evidence type="ECO:0000256" key="2">
    <source>
        <dbReference type="ARBA" id="ARBA00023125"/>
    </source>
</evidence>
<evidence type="ECO:0000256" key="3">
    <source>
        <dbReference type="ARBA" id="ARBA00023163"/>
    </source>
</evidence>
<dbReference type="PANTHER" id="PTHR30514">
    <property type="entry name" value="GLUCOKINASE"/>
    <property type="match status" value="1"/>
</dbReference>
<dbReference type="SUPFAM" id="SSF46689">
    <property type="entry name" value="Homeodomain-like"/>
    <property type="match status" value="1"/>
</dbReference>
<keyword evidence="1" id="KW-0805">Transcription regulation</keyword>
<accession>A0A0S2W4J3</accession>
<dbReference type="SUPFAM" id="SSF53697">
    <property type="entry name" value="SIS domain"/>
    <property type="match status" value="1"/>
</dbReference>
<dbReference type="GO" id="GO:0097367">
    <property type="term" value="F:carbohydrate derivative binding"/>
    <property type="evidence" value="ECO:0007669"/>
    <property type="project" value="InterPro"/>
</dbReference>
<dbReference type="InterPro" id="IPR035472">
    <property type="entry name" value="RpiR-like_SIS"/>
</dbReference>
<evidence type="ECO:0000259" key="5">
    <source>
        <dbReference type="PROSITE" id="PS51464"/>
    </source>
</evidence>
<dbReference type="PANTHER" id="PTHR30514:SF1">
    <property type="entry name" value="HTH-TYPE TRANSCRIPTIONAL REGULATOR HEXR-RELATED"/>
    <property type="match status" value="1"/>
</dbReference>
<feature type="domain" description="HTH rpiR-type" evidence="4">
    <location>
        <begin position="1"/>
        <end position="77"/>
    </location>
</feature>
<dbReference type="CDD" id="cd05013">
    <property type="entry name" value="SIS_RpiR"/>
    <property type="match status" value="1"/>
</dbReference>
<dbReference type="InterPro" id="IPR009057">
    <property type="entry name" value="Homeodomain-like_sf"/>
</dbReference>
<evidence type="ECO:0000313" key="7">
    <source>
        <dbReference type="Proteomes" id="UP000064844"/>
    </source>
</evidence>
<dbReference type="InterPro" id="IPR001347">
    <property type="entry name" value="SIS_dom"/>
</dbReference>
<dbReference type="GO" id="GO:0003700">
    <property type="term" value="F:DNA-binding transcription factor activity"/>
    <property type="evidence" value="ECO:0007669"/>
    <property type="project" value="InterPro"/>
</dbReference>
<sequence>MGCTLLIKECLDSLTSTEQRLAAYLLDHTSEVIHMNAKEYAAACTSSPAAVVRFSKRLGFKGFTALKLDLARESGQGELDDFQAAIRDNDDMETIVRKAERIHLQNTSLTYQMLNVSILSQAVEEICAGRRIHLFGVGASGLLAMDFLYKSSRIGIPATYHSDAHTNLATASLLGPEDIIIAISYSGETRETVLAARAAKEHGAKVIAITQANRNTLARLADYPLFVPGEEKELRVGAMTSRTSGLFILDLLYLGIAKHDPERTEESLRRTRDLIRSFQEE</sequence>
<dbReference type="GO" id="GO:0003677">
    <property type="term" value="F:DNA binding"/>
    <property type="evidence" value="ECO:0007669"/>
    <property type="project" value="UniProtKB-KW"/>
</dbReference>
<dbReference type="eggNOG" id="COG1737">
    <property type="taxonomic scope" value="Bacteria"/>
</dbReference>
<dbReference type="InterPro" id="IPR047640">
    <property type="entry name" value="RpiR-like"/>
</dbReference>